<dbReference type="Gramene" id="OPUNC03G00380.1">
    <property type="protein sequence ID" value="OPUNC03G00380.1"/>
    <property type="gene ID" value="OPUNC03G00380"/>
</dbReference>
<reference evidence="1" key="1">
    <citation type="submission" date="2015-04" db="UniProtKB">
        <authorList>
            <consortium name="EnsemblPlants"/>
        </authorList>
    </citation>
    <scope>IDENTIFICATION</scope>
</reference>
<evidence type="ECO:0000313" key="1">
    <source>
        <dbReference type="EnsemblPlants" id="OPUNC03G00380.1"/>
    </source>
</evidence>
<protein>
    <submittedName>
        <fullName evidence="1">Uncharacterized protein</fullName>
    </submittedName>
</protein>
<accession>A0A0E0K7K9</accession>
<organism evidence="1">
    <name type="scientific">Oryza punctata</name>
    <name type="common">Red rice</name>
    <dbReference type="NCBI Taxonomy" id="4537"/>
    <lineage>
        <taxon>Eukaryota</taxon>
        <taxon>Viridiplantae</taxon>
        <taxon>Streptophyta</taxon>
        <taxon>Embryophyta</taxon>
        <taxon>Tracheophyta</taxon>
        <taxon>Spermatophyta</taxon>
        <taxon>Magnoliopsida</taxon>
        <taxon>Liliopsida</taxon>
        <taxon>Poales</taxon>
        <taxon>Poaceae</taxon>
        <taxon>BOP clade</taxon>
        <taxon>Oryzoideae</taxon>
        <taxon>Oryzeae</taxon>
        <taxon>Oryzinae</taxon>
        <taxon>Oryza</taxon>
    </lineage>
</organism>
<sequence>MINVDYIVGLRYDGVLHCTARITFATLCYDRGLKLPRGEQVIQVVGRGGSWRLLVGNKKTSPVAWRQAGCSTPASIGAWAELGSGGAQRVLAQQIKTDPAAAADPASR</sequence>
<proteinExistence type="predicted"/>
<reference evidence="1" key="2">
    <citation type="submission" date="2018-05" db="EMBL/GenBank/DDBJ databases">
        <title>OpunRS2 (Oryza punctata Reference Sequence Version 2).</title>
        <authorList>
            <person name="Zhang J."/>
            <person name="Kudrna D."/>
            <person name="Lee S."/>
            <person name="Talag J."/>
            <person name="Welchert J."/>
            <person name="Wing R.A."/>
        </authorList>
    </citation>
    <scope>NUCLEOTIDE SEQUENCE [LARGE SCALE GENOMIC DNA]</scope>
</reference>
<dbReference type="AlphaFoldDB" id="A0A0E0K7K9"/>
<keyword evidence="2" id="KW-1185">Reference proteome</keyword>
<dbReference type="EnsemblPlants" id="OPUNC03G00380.1">
    <property type="protein sequence ID" value="OPUNC03G00380.1"/>
    <property type="gene ID" value="OPUNC03G00380"/>
</dbReference>
<name>A0A0E0K7K9_ORYPU</name>
<evidence type="ECO:0000313" key="2">
    <source>
        <dbReference type="Proteomes" id="UP000026962"/>
    </source>
</evidence>
<dbReference type="HOGENOM" id="CLU_2201269_0_0_1"/>
<dbReference type="Proteomes" id="UP000026962">
    <property type="component" value="Chromosome 3"/>
</dbReference>